<dbReference type="SUPFAM" id="SSF158472">
    <property type="entry name" value="HAMP domain-like"/>
    <property type="match status" value="1"/>
</dbReference>
<proteinExistence type="predicted"/>
<protein>
    <submittedName>
        <fullName evidence="9">Sensor histidine kinase</fullName>
    </submittedName>
</protein>
<dbReference type="InterPro" id="IPR050640">
    <property type="entry name" value="Bact_2-comp_sensor_kinase"/>
</dbReference>
<dbReference type="GO" id="GO:0016301">
    <property type="term" value="F:kinase activity"/>
    <property type="evidence" value="ECO:0007669"/>
    <property type="project" value="UniProtKB-KW"/>
</dbReference>
<keyword evidence="4" id="KW-0808">Transferase</keyword>
<comment type="subcellular location">
    <subcellularLocation>
        <location evidence="1">Cell membrane</location>
        <topology evidence="1">Multi-pass membrane protein</topology>
    </subcellularLocation>
</comment>
<reference evidence="9 10" key="1">
    <citation type="submission" date="2020-12" db="EMBL/GenBank/DDBJ databases">
        <title>Oil enriched cultivation method for isolating marine PHA-producing bacteria.</title>
        <authorList>
            <person name="Zheng W."/>
            <person name="Yu S."/>
            <person name="Huang Y."/>
        </authorList>
    </citation>
    <scope>NUCLEOTIDE SEQUENCE [LARGE SCALE GENOMIC DNA]</scope>
    <source>
        <strain evidence="9 10">SY-2-6</strain>
    </source>
</reference>
<dbReference type="PANTHER" id="PTHR34220">
    <property type="entry name" value="SENSOR HISTIDINE KINASE YPDA"/>
    <property type="match status" value="1"/>
</dbReference>
<keyword evidence="10" id="KW-1185">Reference proteome</keyword>
<evidence type="ECO:0000256" key="3">
    <source>
        <dbReference type="ARBA" id="ARBA00022553"/>
    </source>
</evidence>
<dbReference type="EMBL" id="JAEKJY010000004">
    <property type="protein sequence ID" value="MBN8236413.1"/>
    <property type="molecule type" value="Genomic_DNA"/>
</dbReference>
<keyword evidence="2" id="KW-1003">Cell membrane</keyword>
<keyword evidence="3" id="KW-0597">Phosphoprotein</keyword>
<dbReference type="SMART" id="SM00304">
    <property type="entry name" value="HAMP"/>
    <property type="match status" value="1"/>
</dbReference>
<gene>
    <name evidence="9" type="ORF">JF544_14185</name>
</gene>
<keyword evidence="7" id="KW-1133">Transmembrane helix</keyword>
<dbReference type="PROSITE" id="PS50885">
    <property type="entry name" value="HAMP"/>
    <property type="match status" value="1"/>
</dbReference>
<evidence type="ECO:0000256" key="7">
    <source>
        <dbReference type="SAM" id="Phobius"/>
    </source>
</evidence>
<feature type="domain" description="HAMP" evidence="8">
    <location>
        <begin position="306"/>
        <end position="358"/>
    </location>
</feature>
<evidence type="ECO:0000256" key="6">
    <source>
        <dbReference type="ARBA" id="ARBA00023136"/>
    </source>
</evidence>
<dbReference type="CDD" id="cd06225">
    <property type="entry name" value="HAMP"/>
    <property type="match status" value="1"/>
</dbReference>
<feature type="transmembrane region" description="Helical" evidence="7">
    <location>
        <begin position="12"/>
        <end position="34"/>
    </location>
</feature>
<evidence type="ECO:0000259" key="8">
    <source>
        <dbReference type="PROSITE" id="PS50885"/>
    </source>
</evidence>
<accession>A0ABS3DYG7</accession>
<dbReference type="SUPFAM" id="SSF55874">
    <property type="entry name" value="ATPase domain of HSP90 chaperone/DNA topoisomerase II/histidine kinase"/>
    <property type="match status" value="1"/>
</dbReference>
<evidence type="ECO:0000313" key="9">
    <source>
        <dbReference type="EMBL" id="MBN8236413.1"/>
    </source>
</evidence>
<dbReference type="Pfam" id="PF02518">
    <property type="entry name" value="HATPase_c"/>
    <property type="match status" value="1"/>
</dbReference>
<keyword evidence="5 9" id="KW-0418">Kinase</keyword>
<comment type="caution">
    <text evidence="9">The sequence shown here is derived from an EMBL/GenBank/DDBJ whole genome shotgun (WGS) entry which is preliminary data.</text>
</comment>
<evidence type="ECO:0000313" key="10">
    <source>
        <dbReference type="Proteomes" id="UP000663970"/>
    </source>
</evidence>
<dbReference type="PANTHER" id="PTHR34220:SF7">
    <property type="entry name" value="SENSOR HISTIDINE KINASE YPDA"/>
    <property type="match status" value="1"/>
</dbReference>
<evidence type="ECO:0000256" key="4">
    <source>
        <dbReference type="ARBA" id="ARBA00022679"/>
    </source>
</evidence>
<dbReference type="RefSeq" id="WP_206934853.1">
    <property type="nucleotide sequence ID" value="NZ_JAEKJY010000004.1"/>
</dbReference>
<evidence type="ECO:0000256" key="2">
    <source>
        <dbReference type="ARBA" id="ARBA00022475"/>
    </source>
</evidence>
<dbReference type="Pfam" id="PF06580">
    <property type="entry name" value="His_kinase"/>
    <property type="match status" value="1"/>
</dbReference>
<organism evidence="9 10">
    <name type="scientific">Halobacillus kuroshimensis</name>
    <dbReference type="NCBI Taxonomy" id="302481"/>
    <lineage>
        <taxon>Bacteria</taxon>
        <taxon>Bacillati</taxon>
        <taxon>Bacillota</taxon>
        <taxon>Bacilli</taxon>
        <taxon>Bacillales</taxon>
        <taxon>Bacillaceae</taxon>
        <taxon>Halobacillus</taxon>
    </lineage>
</organism>
<dbReference type="Gene3D" id="6.10.340.10">
    <property type="match status" value="1"/>
</dbReference>
<evidence type="ECO:0000256" key="5">
    <source>
        <dbReference type="ARBA" id="ARBA00022777"/>
    </source>
</evidence>
<dbReference type="InterPro" id="IPR010559">
    <property type="entry name" value="Sig_transdc_His_kin_internal"/>
</dbReference>
<keyword evidence="6 7" id="KW-0472">Membrane</keyword>
<dbReference type="Gene3D" id="3.30.565.10">
    <property type="entry name" value="Histidine kinase-like ATPase, C-terminal domain"/>
    <property type="match status" value="1"/>
</dbReference>
<dbReference type="Pfam" id="PF00672">
    <property type="entry name" value="HAMP"/>
    <property type="match status" value="1"/>
</dbReference>
<dbReference type="InterPro" id="IPR003594">
    <property type="entry name" value="HATPase_dom"/>
</dbReference>
<sequence>MRRLFKDSLQGKIFVFTLLIIFVPLTALGVFFYYQSMNLTIDKLKAADENVVEQIGSNLSFVLEDVHDLSLFFIQSDQGQDLLTNETATPAELNENKRSVEQLLLHLIGSKDYIFSVQIEKAEDVLVHTGPRTAAMSEEQRARLNERNGGGLLTVHEDSSSLSYSRLVKNVNNVTEPLGYLTITIHSNYLDQLFQSKVTGDYDRYFLLHGGKTVVSKGTLYNDRDTLEILENVEETVQSSGTEVRTIEKDRYIQSTRDIEGTSLAVVHLVSLDALMQDSTIIPAVVVMALIVSLFICAFVAFQFSRYIVRPMKELQSLMKQVEQREFNVRYAPKGLREIDHLGAGFNSMLERITFLIDMVYLAQIKSKEAELKALYAQINPHFLYNTLDTIYWMGQMENAVKSSEMVHALSRLFRLLLKDQKEVWTVEEEVNYARHYLDIQKVRFEDTIQFEIDVDPDASKLPTVKMVLQPLIENAISHGIEPQGEGIIRIRIQRVADELEMTVEDNGVGADPEELKELLEREVKGKRGFAVKNIHERVLIHSGGDCGLSFHRNSEGGLTVVVKQKGEVAE</sequence>
<evidence type="ECO:0000256" key="1">
    <source>
        <dbReference type="ARBA" id="ARBA00004651"/>
    </source>
</evidence>
<name>A0ABS3DYG7_9BACI</name>
<dbReference type="InterPro" id="IPR036890">
    <property type="entry name" value="HATPase_C_sf"/>
</dbReference>
<feature type="transmembrane region" description="Helical" evidence="7">
    <location>
        <begin position="281"/>
        <end position="302"/>
    </location>
</feature>
<dbReference type="Proteomes" id="UP000663970">
    <property type="component" value="Unassembled WGS sequence"/>
</dbReference>
<dbReference type="InterPro" id="IPR003660">
    <property type="entry name" value="HAMP_dom"/>
</dbReference>
<keyword evidence="7" id="KW-0812">Transmembrane</keyword>